<dbReference type="OrthoDB" id="9789113at2"/>
<keyword evidence="1" id="KW-0472">Membrane</keyword>
<gene>
    <name evidence="3" type="ORF">DES48_105102</name>
</gene>
<feature type="transmembrane region" description="Helical" evidence="1">
    <location>
        <begin position="186"/>
        <end position="203"/>
    </location>
</feature>
<dbReference type="PANTHER" id="PTHR14969:SF13">
    <property type="entry name" value="AT30094P"/>
    <property type="match status" value="1"/>
</dbReference>
<protein>
    <submittedName>
        <fullName evidence="3">Undecaprenyl-diphosphatase</fullName>
    </submittedName>
</protein>
<comment type="caution">
    <text evidence="3">The sequence shown here is derived from an EMBL/GenBank/DDBJ whole genome shotgun (WGS) entry which is preliminary data.</text>
</comment>
<feature type="transmembrane region" description="Helical" evidence="1">
    <location>
        <begin position="82"/>
        <end position="102"/>
    </location>
</feature>
<accession>A0A366E7H0</accession>
<evidence type="ECO:0000259" key="2">
    <source>
        <dbReference type="SMART" id="SM00014"/>
    </source>
</evidence>
<dbReference type="AlphaFoldDB" id="A0A366E7H0"/>
<dbReference type="EMBL" id="QNRI01000005">
    <property type="protein sequence ID" value="RBO98252.1"/>
    <property type="molecule type" value="Genomic_DNA"/>
</dbReference>
<dbReference type="Gene3D" id="1.20.144.10">
    <property type="entry name" value="Phosphatidic acid phosphatase type 2/haloperoxidase"/>
    <property type="match status" value="2"/>
</dbReference>
<proteinExistence type="predicted"/>
<feature type="transmembrane region" description="Helical" evidence="1">
    <location>
        <begin position="51"/>
        <end position="75"/>
    </location>
</feature>
<feature type="domain" description="Phosphatidic acid phosphatase type 2/haloperoxidase" evidence="2">
    <location>
        <begin position="85"/>
        <end position="197"/>
    </location>
</feature>
<keyword evidence="1" id="KW-1133">Transmembrane helix</keyword>
<organism evidence="3 4">
    <name type="scientific">Paraliobacillus ryukyuensis</name>
    <dbReference type="NCBI Taxonomy" id="200904"/>
    <lineage>
        <taxon>Bacteria</taxon>
        <taxon>Bacillati</taxon>
        <taxon>Bacillota</taxon>
        <taxon>Bacilli</taxon>
        <taxon>Bacillales</taxon>
        <taxon>Bacillaceae</taxon>
        <taxon>Paraliobacillus</taxon>
    </lineage>
</organism>
<dbReference type="SUPFAM" id="SSF48317">
    <property type="entry name" value="Acid phosphatase/Vanadium-dependent haloperoxidase"/>
    <property type="match status" value="1"/>
</dbReference>
<feature type="transmembrane region" description="Helical" evidence="1">
    <location>
        <begin position="154"/>
        <end position="174"/>
    </location>
</feature>
<dbReference type="SMART" id="SM00014">
    <property type="entry name" value="acidPPc"/>
    <property type="match status" value="1"/>
</dbReference>
<dbReference type="Pfam" id="PF01569">
    <property type="entry name" value="PAP2"/>
    <property type="match status" value="1"/>
</dbReference>
<evidence type="ECO:0000256" key="1">
    <source>
        <dbReference type="SAM" id="Phobius"/>
    </source>
</evidence>
<dbReference type="STRING" id="200904.GCA_900168775_01200"/>
<reference evidence="3 4" key="1">
    <citation type="submission" date="2018-06" db="EMBL/GenBank/DDBJ databases">
        <title>Genomic Encyclopedia of Type Strains, Phase IV (KMG-IV): sequencing the most valuable type-strain genomes for metagenomic binning, comparative biology and taxonomic classification.</title>
        <authorList>
            <person name="Goeker M."/>
        </authorList>
    </citation>
    <scope>NUCLEOTIDE SEQUENCE [LARGE SCALE GENOMIC DNA]</scope>
    <source>
        <strain evidence="3 4">DSM 15140</strain>
    </source>
</reference>
<dbReference type="PANTHER" id="PTHR14969">
    <property type="entry name" value="SPHINGOSINE-1-PHOSPHATE PHOSPHOHYDROLASE"/>
    <property type="match status" value="1"/>
</dbReference>
<dbReference type="InterPro" id="IPR036938">
    <property type="entry name" value="PAP2/HPO_sf"/>
</dbReference>
<dbReference type="InterPro" id="IPR000326">
    <property type="entry name" value="PAP2/HPO"/>
</dbReference>
<keyword evidence="1" id="KW-0812">Transmembrane</keyword>
<evidence type="ECO:0000313" key="3">
    <source>
        <dbReference type="EMBL" id="RBO98252.1"/>
    </source>
</evidence>
<sequence length="209" mass="23880">MQKRFIFHSTVVVSLFLSWITWQVMHGTEPIIDQWSSRFVNQWTGTTFFSIFRWITELGSGSFITPFILIVALLYLLWTKKWFASIWIVAGSFLGYRLNGWIKLIAQRERPSILEEAEGVGFSFPSGHAMGAMITYGLLIYFVSKEVKQASLKLVIQLIGVILILMIGLSRYVINVHYLSDVLAGFGFGYLFIVGWIIVYNIVSKKSFG</sequence>
<evidence type="ECO:0000313" key="4">
    <source>
        <dbReference type="Proteomes" id="UP000252254"/>
    </source>
</evidence>
<feature type="transmembrane region" description="Helical" evidence="1">
    <location>
        <begin position="122"/>
        <end position="142"/>
    </location>
</feature>
<dbReference type="CDD" id="cd03392">
    <property type="entry name" value="PAP2_like_2"/>
    <property type="match status" value="1"/>
</dbReference>
<keyword evidence="4" id="KW-1185">Reference proteome</keyword>
<dbReference type="Proteomes" id="UP000252254">
    <property type="component" value="Unassembled WGS sequence"/>
</dbReference>
<name>A0A366E7H0_9BACI</name>
<dbReference type="RefSeq" id="WP_113868656.1">
    <property type="nucleotide sequence ID" value="NZ_BAABQN010000005.1"/>
</dbReference>